<accession>A0A914KM17</accession>
<reference evidence="2" key="1">
    <citation type="submission" date="2022-11" db="UniProtKB">
        <authorList>
            <consortium name="WormBaseParasite"/>
        </authorList>
    </citation>
    <scope>IDENTIFICATION</scope>
</reference>
<name>A0A914KM17_MELIC</name>
<dbReference type="WBParaSite" id="Minc3s00043g02419">
    <property type="protein sequence ID" value="Minc3s00043g02419"/>
    <property type="gene ID" value="Minc3s00043g02419"/>
</dbReference>
<evidence type="ECO:0000313" key="1">
    <source>
        <dbReference type="Proteomes" id="UP000887563"/>
    </source>
</evidence>
<keyword evidence="1" id="KW-1185">Reference proteome</keyword>
<proteinExistence type="predicted"/>
<protein>
    <submittedName>
        <fullName evidence="2">Uncharacterized protein</fullName>
    </submittedName>
</protein>
<dbReference type="Proteomes" id="UP000887563">
    <property type="component" value="Unplaced"/>
</dbReference>
<sequence length="86" mass="9682">MKAFSDFESIEAVPRRACLAVLAETGLAVFEVREVRSICSMLPVFKRLSGRCIPLSGRPLAGLSFIIRISAILRNHHLRIRHLRNP</sequence>
<evidence type="ECO:0000313" key="2">
    <source>
        <dbReference type="WBParaSite" id="Minc3s00043g02419"/>
    </source>
</evidence>
<organism evidence="1 2">
    <name type="scientific">Meloidogyne incognita</name>
    <name type="common">Southern root-knot nematode worm</name>
    <name type="synonym">Oxyuris incognita</name>
    <dbReference type="NCBI Taxonomy" id="6306"/>
    <lineage>
        <taxon>Eukaryota</taxon>
        <taxon>Metazoa</taxon>
        <taxon>Ecdysozoa</taxon>
        <taxon>Nematoda</taxon>
        <taxon>Chromadorea</taxon>
        <taxon>Rhabditida</taxon>
        <taxon>Tylenchina</taxon>
        <taxon>Tylenchomorpha</taxon>
        <taxon>Tylenchoidea</taxon>
        <taxon>Meloidogynidae</taxon>
        <taxon>Meloidogyninae</taxon>
        <taxon>Meloidogyne</taxon>
        <taxon>Meloidogyne incognita group</taxon>
    </lineage>
</organism>
<dbReference type="AlphaFoldDB" id="A0A914KM17"/>